<organism evidence="1 2">
    <name type="scientific">Emergomyces pasteurianus Ep9510</name>
    <dbReference type="NCBI Taxonomy" id="1447872"/>
    <lineage>
        <taxon>Eukaryota</taxon>
        <taxon>Fungi</taxon>
        <taxon>Dikarya</taxon>
        <taxon>Ascomycota</taxon>
        <taxon>Pezizomycotina</taxon>
        <taxon>Eurotiomycetes</taxon>
        <taxon>Eurotiomycetidae</taxon>
        <taxon>Onygenales</taxon>
        <taxon>Ajellomycetaceae</taxon>
        <taxon>Emergomyces</taxon>
    </lineage>
</organism>
<comment type="caution">
    <text evidence="1">The sequence shown here is derived from an EMBL/GenBank/DDBJ whole genome shotgun (WGS) entry which is preliminary data.</text>
</comment>
<dbReference type="VEuPathDB" id="FungiDB:AJ78_07741"/>
<evidence type="ECO:0000313" key="2">
    <source>
        <dbReference type="Proteomes" id="UP000182235"/>
    </source>
</evidence>
<accession>A0A1J9P6J2</accession>
<proteinExistence type="predicted"/>
<name>A0A1J9P6J2_9EURO</name>
<dbReference type="AlphaFoldDB" id="A0A1J9P6J2"/>
<evidence type="ECO:0000313" key="1">
    <source>
        <dbReference type="EMBL" id="OJD11506.1"/>
    </source>
</evidence>
<dbReference type="STRING" id="1447872.A0A1J9P6J2"/>
<keyword evidence="2" id="KW-1185">Reference proteome</keyword>
<reference evidence="1 2" key="1">
    <citation type="submission" date="2015-07" db="EMBL/GenBank/DDBJ databases">
        <title>Emmonsia species relationships and genome sequence.</title>
        <authorList>
            <consortium name="The Broad Institute Genomics Platform"/>
            <person name="Cuomo C.A."/>
            <person name="Munoz J.F."/>
            <person name="Imamovic A."/>
            <person name="Priest M.E."/>
            <person name="Young S."/>
            <person name="Clay O.K."/>
            <person name="McEwen J.G."/>
        </authorList>
    </citation>
    <scope>NUCLEOTIDE SEQUENCE [LARGE SCALE GENOMIC DNA]</scope>
    <source>
        <strain evidence="1 2">UAMH 9510</strain>
    </source>
</reference>
<sequence>MPRSGLNQQRPFARLKCEEENHGCPKCFAGQKPKELVETSPARASGCDYLHTEHRHNCPASTFSLCHEHTITTNMSGTFLVGLFLPEAQRIRCADISCETLLVHSVVTTKTHALAGNFLECQSPNAFDKLDAKKTLNMANPGFSKSGLICEVHRTASAIEAMWKHIMVRTTEVGWWRWSGPCPATARGMKATVRM</sequence>
<dbReference type="EMBL" id="LGRN01000537">
    <property type="protein sequence ID" value="OJD11506.1"/>
    <property type="molecule type" value="Genomic_DNA"/>
</dbReference>
<dbReference type="Proteomes" id="UP000182235">
    <property type="component" value="Unassembled WGS sequence"/>
</dbReference>
<gene>
    <name evidence="1" type="ORF">AJ78_07741</name>
</gene>
<protein>
    <submittedName>
        <fullName evidence="1">Uncharacterized protein</fullName>
    </submittedName>
</protein>